<evidence type="ECO:0000256" key="1">
    <source>
        <dbReference type="ARBA" id="ARBA00022741"/>
    </source>
</evidence>
<dbReference type="Pfam" id="PF00005">
    <property type="entry name" value="ABC_tran"/>
    <property type="match status" value="1"/>
</dbReference>
<dbReference type="InterPro" id="IPR003593">
    <property type="entry name" value="AAA+_ATPase"/>
</dbReference>
<feature type="region of interest" description="Disordered" evidence="3">
    <location>
        <begin position="238"/>
        <end position="279"/>
    </location>
</feature>
<evidence type="ECO:0000313" key="5">
    <source>
        <dbReference type="EMBL" id="MFA1558524.1"/>
    </source>
</evidence>
<dbReference type="PANTHER" id="PTHR43038:SF7">
    <property type="entry name" value="ABC TRANSPORT SYSTEM ATP-BINDING PROTEIN"/>
    <property type="match status" value="1"/>
</dbReference>
<sequence>MNTIVVEARDLRVSSGGLVAGGLSLAVPEGEIHALLGHRGAGKTLALEALAGLRRPCGGRVRLRGADPYAERDGLRVGTVWRDGGLFPGLTVTEVLEAWRRWTLDPLTVDEALALTGLEKVAGVRFERLTAGERRLLDLSLAMVNRSDVLFLDEPTSGLDGGTVHRIWATLHHVAAAGKTVLLTTSDAAESRRAHRVSVLDRDRSYSADAISAPPTGGVTAEAVRSPVHRDVQDVRAVAGAGRRGKPAPTGPMTLRGSRMPAGDVQNVGSGYTAANDAR</sequence>
<protein>
    <submittedName>
        <fullName evidence="5">ABC transporter ATP-binding protein</fullName>
    </submittedName>
</protein>
<name>A0ABV4R6H1_9ACTN</name>
<evidence type="ECO:0000256" key="2">
    <source>
        <dbReference type="ARBA" id="ARBA00022840"/>
    </source>
</evidence>
<evidence type="ECO:0000256" key="3">
    <source>
        <dbReference type="SAM" id="MobiDB-lite"/>
    </source>
</evidence>
<dbReference type="InterPro" id="IPR027417">
    <property type="entry name" value="P-loop_NTPase"/>
</dbReference>
<dbReference type="Proteomes" id="UP001569904">
    <property type="component" value="Unassembled WGS sequence"/>
</dbReference>
<reference evidence="5 6" key="1">
    <citation type="submission" date="2023-11" db="EMBL/GenBank/DDBJ databases">
        <title>Actinomadura monticuli sp. nov., isolated from volcanic ash.</title>
        <authorList>
            <person name="Lee S.D."/>
            <person name="Yang H."/>
            <person name="Kim I.S."/>
        </authorList>
    </citation>
    <scope>NUCLEOTIDE SEQUENCE [LARGE SCALE GENOMIC DNA]</scope>
    <source>
        <strain evidence="5 6">DSM 45346</strain>
    </source>
</reference>
<gene>
    <name evidence="5" type="ORF">SM436_32950</name>
</gene>
<proteinExistence type="predicted"/>
<organism evidence="5 6">
    <name type="scientific">Actinomadura chokoriensis</name>
    <dbReference type="NCBI Taxonomy" id="454156"/>
    <lineage>
        <taxon>Bacteria</taxon>
        <taxon>Bacillati</taxon>
        <taxon>Actinomycetota</taxon>
        <taxon>Actinomycetes</taxon>
        <taxon>Streptosporangiales</taxon>
        <taxon>Thermomonosporaceae</taxon>
        <taxon>Actinomadura</taxon>
    </lineage>
</organism>
<dbReference type="PANTHER" id="PTHR43038">
    <property type="entry name" value="ATP-BINDING CASSETTE, SUB-FAMILY H, MEMBER 1"/>
    <property type="match status" value="1"/>
</dbReference>
<dbReference type="RefSeq" id="WP_371945546.1">
    <property type="nucleotide sequence ID" value="NZ_JAXCEH010000032.1"/>
</dbReference>
<evidence type="ECO:0000259" key="4">
    <source>
        <dbReference type="PROSITE" id="PS50893"/>
    </source>
</evidence>
<dbReference type="SUPFAM" id="SSF52540">
    <property type="entry name" value="P-loop containing nucleoside triphosphate hydrolases"/>
    <property type="match status" value="1"/>
</dbReference>
<accession>A0ABV4R6H1</accession>
<evidence type="ECO:0000313" key="6">
    <source>
        <dbReference type="Proteomes" id="UP001569904"/>
    </source>
</evidence>
<feature type="domain" description="ABC transporter" evidence="4">
    <location>
        <begin position="1"/>
        <end position="241"/>
    </location>
</feature>
<dbReference type="GO" id="GO:0005524">
    <property type="term" value="F:ATP binding"/>
    <property type="evidence" value="ECO:0007669"/>
    <property type="project" value="UniProtKB-KW"/>
</dbReference>
<keyword evidence="2 5" id="KW-0067">ATP-binding</keyword>
<keyword evidence="1" id="KW-0547">Nucleotide-binding</keyword>
<dbReference type="EMBL" id="JAXCEH010000032">
    <property type="protein sequence ID" value="MFA1558524.1"/>
    <property type="molecule type" value="Genomic_DNA"/>
</dbReference>
<keyword evidence="6" id="KW-1185">Reference proteome</keyword>
<dbReference type="InterPro" id="IPR003439">
    <property type="entry name" value="ABC_transporter-like_ATP-bd"/>
</dbReference>
<comment type="caution">
    <text evidence="5">The sequence shown here is derived from an EMBL/GenBank/DDBJ whole genome shotgun (WGS) entry which is preliminary data.</text>
</comment>
<dbReference type="PROSITE" id="PS50893">
    <property type="entry name" value="ABC_TRANSPORTER_2"/>
    <property type="match status" value="1"/>
</dbReference>
<dbReference type="SMART" id="SM00382">
    <property type="entry name" value="AAA"/>
    <property type="match status" value="1"/>
</dbReference>
<dbReference type="Gene3D" id="3.40.50.300">
    <property type="entry name" value="P-loop containing nucleotide triphosphate hydrolases"/>
    <property type="match status" value="1"/>
</dbReference>